<feature type="transmembrane region" description="Helical" evidence="1">
    <location>
        <begin position="31"/>
        <end position="54"/>
    </location>
</feature>
<accession>A0ABT6EWU5</accession>
<dbReference type="RefSeq" id="WP_277866153.1">
    <property type="nucleotide sequence ID" value="NZ_JAKKUT010000002.1"/>
</dbReference>
<reference evidence="2" key="1">
    <citation type="journal article" date="2022" name="Genome Biol. Evol.">
        <title>A New Gene Family Diagnostic for Intracellular Biomineralization of Amorphous Ca Carbonates by Cyanobacteria.</title>
        <authorList>
            <person name="Benzerara K."/>
            <person name="Duprat E."/>
            <person name="Bitard-Feildel T."/>
            <person name="Caumes G."/>
            <person name="Cassier-Chauvat C."/>
            <person name="Chauvat F."/>
            <person name="Dezi M."/>
            <person name="Diop S.I."/>
            <person name="Gaschignard G."/>
            <person name="Gorgen S."/>
            <person name="Gugger M."/>
            <person name="Lopez-Garcia P."/>
            <person name="Millet M."/>
            <person name="Skouri-Panet F."/>
            <person name="Moreira D."/>
            <person name="Callebaut I."/>
        </authorList>
    </citation>
    <scope>NUCLEOTIDE SEQUENCE</scope>
    <source>
        <strain evidence="2">G9</strain>
    </source>
</reference>
<dbReference type="Proteomes" id="UP001154265">
    <property type="component" value="Unassembled WGS sequence"/>
</dbReference>
<keyword evidence="1" id="KW-0472">Membrane</keyword>
<comment type="caution">
    <text evidence="2">The sequence shown here is derived from an EMBL/GenBank/DDBJ whole genome shotgun (WGS) entry which is preliminary data.</text>
</comment>
<name>A0ABT6EWU5_9SYNE</name>
<sequence length="174" mass="19196">MAKSNPSPKETQEHPEPTASRIEGLDVKVVFIYYFTCATAIATFAVSKILHLSLLTPIPYRWGLLVGVLTGIIAAYFNHTVSFSLKLGDRPNPKTQAKVLSGLQETLTTMGYHVAETEDNIDIYRRSFLGNLFSGPIILESEPGKLTLFSRANTIKNLRQKLQESSAGEPRGKS</sequence>
<dbReference type="EMBL" id="JAKKUT010000002">
    <property type="protein sequence ID" value="MDG2990238.1"/>
    <property type="molecule type" value="Genomic_DNA"/>
</dbReference>
<gene>
    <name evidence="2" type="ORF">L3556_04705</name>
</gene>
<keyword evidence="1" id="KW-1133">Transmembrane helix</keyword>
<evidence type="ECO:0000256" key="1">
    <source>
        <dbReference type="SAM" id="Phobius"/>
    </source>
</evidence>
<reference evidence="2" key="2">
    <citation type="submission" date="2022-01" db="EMBL/GenBank/DDBJ databases">
        <authorList>
            <person name="Zivanovic Y."/>
            <person name="Moreira D."/>
            <person name="Lopez-Garcia P."/>
        </authorList>
    </citation>
    <scope>NUCLEOTIDE SEQUENCE</scope>
    <source>
        <strain evidence="2">G9</strain>
    </source>
</reference>
<protein>
    <submittedName>
        <fullName evidence="2">Uncharacterized protein</fullName>
    </submittedName>
</protein>
<organism evidence="2 3">
    <name type="scientific">Candidatus Synechococcus calcipolaris G9</name>
    <dbReference type="NCBI Taxonomy" id="1497997"/>
    <lineage>
        <taxon>Bacteria</taxon>
        <taxon>Bacillati</taxon>
        <taxon>Cyanobacteriota</taxon>
        <taxon>Cyanophyceae</taxon>
        <taxon>Synechococcales</taxon>
        <taxon>Synechococcaceae</taxon>
        <taxon>Synechococcus</taxon>
    </lineage>
</organism>
<keyword evidence="1" id="KW-0812">Transmembrane</keyword>
<evidence type="ECO:0000313" key="3">
    <source>
        <dbReference type="Proteomes" id="UP001154265"/>
    </source>
</evidence>
<evidence type="ECO:0000313" key="2">
    <source>
        <dbReference type="EMBL" id="MDG2990238.1"/>
    </source>
</evidence>
<proteinExistence type="predicted"/>
<feature type="transmembrane region" description="Helical" evidence="1">
    <location>
        <begin position="60"/>
        <end position="77"/>
    </location>
</feature>
<keyword evidence="3" id="KW-1185">Reference proteome</keyword>